<feature type="transmembrane region" description="Helical" evidence="1">
    <location>
        <begin position="59"/>
        <end position="80"/>
    </location>
</feature>
<evidence type="ECO:0000313" key="3">
    <source>
        <dbReference type="Proteomes" id="UP000257109"/>
    </source>
</evidence>
<dbReference type="AlphaFoldDB" id="A0A371FRB4"/>
<feature type="transmembrane region" description="Helical" evidence="1">
    <location>
        <begin position="148"/>
        <end position="171"/>
    </location>
</feature>
<keyword evidence="1" id="KW-0812">Transmembrane</keyword>
<protein>
    <submittedName>
        <fullName evidence="2">Uncharacterized protein</fullName>
    </submittedName>
</protein>
<accession>A0A371FRB4</accession>
<sequence length="347" mass="39612">MNFLDFELNPSQARNQSRFYWLQKIDQQACYVSELRSSSHTWQPTITSDTTTLSYWLNWRFFFCALWILASMAIAFFLILKYEGFNKSRSNRGENEGEEAGLLYEDEAWNTCLEGIDPSWLLIYRVICFIVLLALIIASVAADGGGIFYFYTQWTFTLVTIYFGLGSYFSLYGCSLKQNKIGSSIGPIDAEVGNYRVPTIDGASDLPKSPDQESRTRKIAALWGYIFQIIFQTCAGAVVLTDSVFWFILYPFLTSKDYSVDFLIFCMHSINALFLIGDTSLNCMVLIIFWSCIKCKTSNSQLFILTRAEISTFSICIFCLVDDYFCNFSVDHPCLCFTLVNLVSLVL</sequence>
<dbReference type="OrthoDB" id="419711at2759"/>
<evidence type="ECO:0000256" key="1">
    <source>
        <dbReference type="SAM" id="Phobius"/>
    </source>
</evidence>
<evidence type="ECO:0000313" key="2">
    <source>
        <dbReference type="EMBL" id="RDX80838.1"/>
    </source>
</evidence>
<feature type="non-terminal residue" evidence="2">
    <location>
        <position position="347"/>
    </location>
</feature>
<name>A0A371FRB4_MUCPR</name>
<dbReference type="Proteomes" id="UP000257109">
    <property type="component" value="Unassembled WGS sequence"/>
</dbReference>
<reference evidence="2" key="1">
    <citation type="submission" date="2018-05" db="EMBL/GenBank/DDBJ databases">
        <title>Draft genome of Mucuna pruriens seed.</title>
        <authorList>
            <person name="Nnadi N.E."/>
            <person name="Vos R."/>
            <person name="Hasami M.H."/>
            <person name="Devisetty U.K."/>
            <person name="Aguiy J.C."/>
        </authorList>
    </citation>
    <scope>NUCLEOTIDE SEQUENCE [LARGE SCALE GENOMIC DNA]</scope>
    <source>
        <strain evidence="2">JCA_2017</strain>
    </source>
</reference>
<keyword evidence="1" id="KW-0472">Membrane</keyword>
<keyword evidence="1" id="KW-1133">Transmembrane helix</keyword>
<proteinExistence type="predicted"/>
<comment type="caution">
    <text evidence="2">The sequence shown here is derived from an EMBL/GenBank/DDBJ whole genome shotgun (WGS) entry which is preliminary data.</text>
</comment>
<feature type="transmembrane region" description="Helical" evidence="1">
    <location>
        <begin position="262"/>
        <end position="290"/>
    </location>
</feature>
<organism evidence="2 3">
    <name type="scientific">Mucuna pruriens</name>
    <name type="common">Velvet bean</name>
    <name type="synonym">Dolichos pruriens</name>
    <dbReference type="NCBI Taxonomy" id="157652"/>
    <lineage>
        <taxon>Eukaryota</taxon>
        <taxon>Viridiplantae</taxon>
        <taxon>Streptophyta</taxon>
        <taxon>Embryophyta</taxon>
        <taxon>Tracheophyta</taxon>
        <taxon>Spermatophyta</taxon>
        <taxon>Magnoliopsida</taxon>
        <taxon>eudicotyledons</taxon>
        <taxon>Gunneridae</taxon>
        <taxon>Pentapetalae</taxon>
        <taxon>rosids</taxon>
        <taxon>fabids</taxon>
        <taxon>Fabales</taxon>
        <taxon>Fabaceae</taxon>
        <taxon>Papilionoideae</taxon>
        <taxon>50 kb inversion clade</taxon>
        <taxon>NPAAA clade</taxon>
        <taxon>indigoferoid/millettioid clade</taxon>
        <taxon>Phaseoleae</taxon>
        <taxon>Mucuna</taxon>
    </lineage>
</organism>
<dbReference type="PANTHER" id="PTHR12242">
    <property type="entry name" value="OS02G0130600 PROTEIN-RELATED"/>
    <property type="match status" value="1"/>
</dbReference>
<feature type="transmembrane region" description="Helical" evidence="1">
    <location>
        <begin position="222"/>
        <end position="250"/>
    </location>
</feature>
<dbReference type="GO" id="GO:0016020">
    <property type="term" value="C:membrane"/>
    <property type="evidence" value="ECO:0007669"/>
    <property type="project" value="TreeGrafter"/>
</dbReference>
<dbReference type="EMBL" id="QJKJ01008085">
    <property type="protein sequence ID" value="RDX80838.1"/>
    <property type="molecule type" value="Genomic_DNA"/>
</dbReference>
<gene>
    <name evidence="2" type="ORF">CR513_38557</name>
</gene>
<feature type="transmembrane region" description="Helical" evidence="1">
    <location>
        <begin position="122"/>
        <end position="142"/>
    </location>
</feature>
<keyword evidence="3" id="KW-1185">Reference proteome</keyword>
<dbReference type="PANTHER" id="PTHR12242:SF10">
    <property type="entry name" value="TRANSMEMBRANE PROTEIN"/>
    <property type="match status" value="1"/>
</dbReference>